<dbReference type="PANTHER" id="PTHR35007">
    <property type="entry name" value="INTEGRAL MEMBRANE PROTEIN-RELATED"/>
    <property type="match status" value="1"/>
</dbReference>
<dbReference type="GO" id="GO:0005886">
    <property type="term" value="C:plasma membrane"/>
    <property type="evidence" value="ECO:0007669"/>
    <property type="project" value="UniProtKB-SubCell"/>
</dbReference>
<evidence type="ECO:0000259" key="7">
    <source>
        <dbReference type="Pfam" id="PF00482"/>
    </source>
</evidence>
<dbReference type="OrthoDB" id="3362351at2"/>
<feature type="transmembrane region" description="Helical" evidence="6">
    <location>
        <begin position="123"/>
        <end position="142"/>
    </location>
</feature>
<dbReference type="Pfam" id="PF19359">
    <property type="entry name" value="DUF5936"/>
    <property type="match status" value="1"/>
</dbReference>
<dbReference type="AlphaFoldDB" id="A0A4R7J2A2"/>
<evidence type="ECO:0000256" key="6">
    <source>
        <dbReference type="SAM" id="Phobius"/>
    </source>
</evidence>
<comment type="subcellular location">
    <subcellularLocation>
        <location evidence="1">Cell membrane</location>
        <topology evidence="1">Multi-pass membrane protein</topology>
    </subcellularLocation>
</comment>
<evidence type="ECO:0000256" key="2">
    <source>
        <dbReference type="ARBA" id="ARBA00022475"/>
    </source>
</evidence>
<protein>
    <submittedName>
        <fullName evidence="9">Tight adherence protein C</fullName>
    </submittedName>
</protein>
<dbReference type="InterPro" id="IPR045980">
    <property type="entry name" value="DUF5936"/>
</dbReference>
<dbReference type="Proteomes" id="UP000295371">
    <property type="component" value="Unassembled WGS sequence"/>
</dbReference>
<sequence length="304" mass="33342">MLSFSALWPAIGASGAFVMALIGYRMMRGNPSDYLDAEDILLLREQRRRERARGATPLGRLAAKLTPQLRRLIGRRGVEYLQRQIANAGSPADMSVDGLLKSVALWVLIMLPLAILFLARGMIVVAAMLPLLVVFMPLMPLLRRARIRRESIDNDLPDFLDILSVTVSAGIGFRAALSRVADRFRGPLAEEIRLTLDQLGHGAPLRVAFNGLQERTGSVAVRSFVTAFLQSEELGAPLAATLNQIAVDMRRERSQALRKSAAEKAPQVTLITSLFLVPAALLFVVVGLVIGAEIDFAEIFRSFQ</sequence>
<dbReference type="PANTHER" id="PTHR35007:SF2">
    <property type="entry name" value="PILUS ASSEMBLE PROTEIN"/>
    <property type="match status" value="1"/>
</dbReference>
<evidence type="ECO:0000313" key="10">
    <source>
        <dbReference type="Proteomes" id="UP000295371"/>
    </source>
</evidence>
<dbReference type="InterPro" id="IPR042094">
    <property type="entry name" value="T2SS_GspF_sf"/>
</dbReference>
<dbReference type="Pfam" id="PF00482">
    <property type="entry name" value="T2SSF"/>
    <property type="match status" value="1"/>
</dbReference>
<keyword evidence="5 6" id="KW-0472">Membrane</keyword>
<keyword evidence="4 6" id="KW-1133">Transmembrane helix</keyword>
<keyword evidence="3 6" id="KW-0812">Transmembrane</keyword>
<feature type="domain" description="Type II secretion system protein GspF" evidence="7">
    <location>
        <begin position="159"/>
        <end position="285"/>
    </location>
</feature>
<evidence type="ECO:0000256" key="4">
    <source>
        <dbReference type="ARBA" id="ARBA00022989"/>
    </source>
</evidence>
<dbReference type="RefSeq" id="WP_133755573.1">
    <property type="nucleotide sequence ID" value="NZ_SOAW01000002.1"/>
</dbReference>
<evidence type="ECO:0000256" key="1">
    <source>
        <dbReference type="ARBA" id="ARBA00004651"/>
    </source>
</evidence>
<dbReference type="Gene3D" id="1.20.81.30">
    <property type="entry name" value="Type II secretion system (T2SS), domain F"/>
    <property type="match status" value="1"/>
</dbReference>
<name>A0A4R7J2A2_9ACTN</name>
<keyword evidence="10" id="KW-1185">Reference proteome</keyword>
<reference evidence="9 10" key="1">
    <citation type="submission" date="2019-03" db="EMBL/GenBank/DDBJ databases">
        <title>Genomic Encyclopedia of Archaeal and Bacterial Type Strains, Phase II (KMG-II): from individual species to whole genera.</title>
        <authorList>
            <person name="Goeker M."/>
        </authorList>
    </citation>
    <scope>NUCLEOTIDE SEQUENCE [LARGE SCALE GENOMIC DNA]</scope>
    <source>
        <strain evidence="9 10">DSM 24323</strain>
    </source>
</reference>
<accession>A0A4R7J2A2</accession>
<organism evidence="9 10">
    <name type="scientific">Naumannella halotolerans</name>
    <dbReference type="NCBI Taxonomy" id="993414"/>
    <lineage>
        <taxon>Bacteria</taxon>
        <taxon>Bacillati</taxon>
        <taxon>Actinomycetota</taxon>
        <taxon>Actinomycetes</taxon>
        <taxon>Propionibacteriales</taxon>
        <taxon>Propionibacteriaceae</taxon>
        <taxon>Naumannella</taxon>
    </lineage>
</organism>
<feature type="domain" description="DUF5936" evidence="8">
    <location>
        <begin position="19"/>
        <end position="131"/>
    </location>
</feature>
<comment type="caution">
    <text evidence="9">The sequence shown here is derived from an EMBL/GenBank/DDBJ whole genome shotgun (WGS) entry which is preliminary data.</text>
</comment>
<evidence type="ECO:0000313" key="9">
    <source>
        <dbReference type="EMBL" id="TDT31280.1"/>
    </source>
</evidence>
<dbReference type="InterPro" id="IPR018076">
    <property type="entry name" value="T2SS_GspF_dom"/>
</dbReference>
<proteinExistence type="predicted"/>
<evidence type="ECO:0000256" key="3">
    <source>
        <dbReference type="ARBA" id="ARBA00022692"/>
    </source>
</evidence>
<feature type="transmembrane region" description="Helical" evidence="6">
    <location>
        <begin position="99"/>
        <end position="117"/>
    </location>
</feature>
<evidence type="ECO:0000256" key="5">
    <source>
        <dbReference type="ARBA" id="ARBA00023136"/>
    </source>
</evidence>
<feature type="transmembrane region" description="Helical" evidence="6">
    <location>
        <begin position="6"/>
        <end position="24"/>
    </location>
</feature>
<keyword evidence="2" id="KW-1003">Cell membrane</keyword>
<gene>
    <name evidence="9" type="ORF">CLV29_2695</name>
</gene>
<feature type="transmembrane region" description="Helical" evidence="6">
    <location>
        <begin position="268"/>
        <end position="292"/>
    </location>
</feature>
<evidence type="ECO:0000259" key="8">
    <source>
        <dbReference type="Pfam" id="PF19359"/>
    </source>
</evidence>
<dbReference type="EMBL" id="SOAW01000002">
    <property type="protein sequence ID" value="TDT31280.1"/>
    <property type="molecule type" value="Genomic_DNA"/>
</dbReference>